<proteinExistence type="predicted"/>
<evidence type="ECO:0000313" key="3">
    <source>
        <dbReference type="Proteomes" id="UP000242432"/>
    </source>
</evidence>
<dbReference type="InterPro" id="IPR045376">
    <property type="entry name" value="Maf_N"/>
</dbReference>
<reference evidence="3" key="1">
    <citation type="submission" date="2017-02" db="EMBL/GenBank/DDBJ databases">
        <authorList>
            <person name="Varghese N."/>
            <person name="Submissions S."/>
        </authorList>
    </citation>
    <scope>NUCLEOTIDE SEQUENCE [LARGE SCALE GENOMIC DNA]</scope>
    <source>
        <strain evidence="3">DSM 3072</strain>
    </source>
</reference>
<dbReference type="RefSeq" id="WP_078928784.1">
    <property type="nucleotide sequence ID" value="NZ_FUXX01000019.1"/>
</dbReference>
<evidence type="ECO:0000259" key="1">
    <source>
        <dbReference type="Pfam" id="PF20157"/>
    </source>
</evidence>
<feature type="domain" description="Glycosyltransferase Maf N-terminal" evidence="1">
    <location>
        <begin position="30"/>
        <end position="194"/>
    </location>
</feature>
<dbReference type="EMBL" id="FUXX01000019">
    <property type="protein sequence ID" value="SKA62691.1"/>
    <property type="molecule type" value="Genomic_DNA"/>
</dbReference>
<gene>
    <name evidence="2" type="ORF">SAMN02745213_01305</name>
</gene>
<organism evidence="2 3">
    <name type="scientific">Succinivibrio dextrinosolvens DSM 3072</name>
    <dbReference type="NCBI Taxonomy" id="1123324"/>
    <lineage>
        <taxon>Bacteria</taxon>
        <taxon>Pseudomonadati</taxon>
        <taxon>Pseudomonadota</taxon>
        <taxon>Gammaproteobacteria</taxon>
        <taxon>Aeromonadales</taxon>
        <taxon>Succinivibrionaceae</taxon>
        <taxon>Succinivibrio</taxon>
    </lineage>
</organism>
<name>A0A1T4VDR0_9GAMM</name>
<accession>A0A1T4VDR0</accession>
<sequence length="198" mass="22862">MNSADLVSNLDAETLTVLTNVNINEFLEERFIANINAFKQYLPEIANQFKDYVPTKKLSFFCLENGIPNILLNSNTPFYKSEDPIAFCKNRLLYLMQNITFNQSCFEYERDKYGQINDKYINEGLESQSKQIKETIKIKDLDTLPLVVVSGIGLGYILGELYERVTVSNLVIIEPDPDIFFASVYTFDWKNLLDYIFA</sequence>
<protein>
    <recommendedName>
        <fullName evidence="1">Glycosyltransferase Maf N-terminal domain-containing protein</fullName>
    </recommendedName>
</protein>
<dbReference type="AlphaFoldDB" id="A0A1T4VDR0"/>
<evidence type="ECO:0000313" key="2">
    <source>
        <dbReference type="EMBL" id="SKA62691.1"/>
    </source>
</evidence>
<keyword evidence="3" id="KW-1185">Reference proteome</keyword>
<dbReference type="Proteomes" id="UP000242432">
    <property type="component" value="Unassembled WGS sequence"/>
</dbReference>
<dbReference type="Pfam" id="PF20157">
    <property type="entry name" value="Maf_flag10_N"/>
    <property type="match status" value="1"/>
</dbReference>